<protein>
    <submittedName>
        <fullName evidence="6">LysR family transcriptional regulator</fullName>
    </submittedName>
</protein>
<dbReference type="RefSeq" id="WP_142943258.1">
    <property type="nucleotide sequence ID" value="NZ_VIKR01000004.1"/>
</dbReference>
<evidence type="ECO:0000313" key="6">
    <source>
        <dbReference type="EMBL" id="TQV73126.1"/>
    </source>
</evidence>
<sequence>MISLKQLRYALAVEQTLHFKKAAELCNVSPSALSTALNELEKQLGLHIFERDNKKVLVTPIGQEVLTKAREIKLQVDELQHLTAEYQAPLSFPVSLGVIPTIAPYLLPKLLPNLQRKYPNAQLNIIEAQSHELVEKVRLGEIDTAILALPFPLEGLLSFEFWQEDFYWAALKSDVTEERNEITSDELIEQDLILLSEGHCLKDHILDVCKLPPAENSHAVSATSLTTLIQMVLGNLGTTLVPEMALGQLIAQNKELSAVHLNEPSPHRRIAFILRPNYTRMSSIEALKDLCTTALSSNIE</sequence>
<accession>A0A545T7C9</accession>
<proteinExistence type="inferred from homology"/>
<dbReference type="CDD" id="cd08411">
    <property type="entry name" value="PBP2_OxyR"/>
    <property type="match status" value="1"/>
</dbReference>
<dbReference type="GO" id="GO:0003700">
    <property type="term" value="F:DNA-binding transcription factor activity"/>
    <property type="evidence" value="ECO:0007669"/>
    <property type="project" value="InterPro"/>
</dbReference>
<dbReference type="InterPro" id="IPR036390">
    <property type="entry name" value="WH_DNA-bd_sf"/>
</dbReference>
<feature type="domain" description="HTH lysR-type" evidence="5">
    <location>
        <begin position="2"/>
        <end position="59"/>
    </location>
</feature>
<dbReference type="SUPFAM" id="SSF46785">
    <property type="entry name" value="Winged helix' DNA-binding domain"/>
    <property type="match status" value="1"/>
</dbReference>
<dbReference type="Gene3D" id="1.10.10.10">
    <property type="entry name" value="Winged helix-like DNA-binding domain superfamily/Winged helix DNA-binding domain"/>
    <property type="match status" value="1"/>
</dbReference>
<comment type="similarity">
    <text evidence="1">Belongs to the LysR transcriptional regulatory family.</text>
</comment>
<dbReference type="InterPro" id="IPR000847">
    <property type="entry name" value="LysR_HTH_N"/>
</dbReference>
<gene>
    <name evidence="6" type="ORF">FLL45_16880</name>
</gene>
<dbReference type="GO" id="GO:0003677">
    <property type="term" value="F:DNA binding"/>
    <property type="evidence" value="ECO:0007669"/>
    <property type="project" value="UniProtKB-KW"/>
</dbReference>
<dbReference type="EMBL" id="VIKR01000004">
    <property type="protein sequence ID" value="TQV73126.1"/>
    <property type="molecule type" value="Genomic_DNA"/>
</dbReference>
<dbReference type="SUPFAM" id="SSF53850">
    <property type="entry name" value="Periplasmic binding protein-like II"/>
    <property type="match status" value="1"/>
</dbReference>
<dbReference type="Gene3D" id="3.40.190.10">
    <property type="entry name" value="Periplasmic binding protein-like II"/>
    <property type="match status" value="2"/>
</dbReference>
<reference evidence="6 7" key="1">
    <citation type="submission" date="2019-06" db="EMBL/GenBank/DDBJ databases">
        <title>Draft genome of Aliikangiella marina GYP-15.</title>
        <authorList>
            <person name="Wang G."/>
        </authorList>
    </citation>
    <scope>NUCLEOTIDE SEQUENCE [LARGE SCALE GENOMIC DNA]</scope>
    <source>
        <strain evidence="6 7">GYP-15</strain>
    </source>
</reference>
<comment type="caution">
    <text evidence="6">The sequence shown here is derived from an EMBL/GenBank/DDBJ whole genome shotgun (WGS) entry which is preliminary data.</text>
</comment>
<keyword evidence="2" id="KW-0805">Transcription regulation</keyword>
<evidence type="ECO:0000256" key="3">
    <source>
        <dbReference type="ARBA" id="ARBA00023125"/>
    </source>
</evidence>
<evidence type="ECO:0000259" key="5">
    <source>
        <dbReference type="PROSITE" id="PS50931"/>
    </source>
</evidence>
<dbReference type="Pfam" id="PF00126">
    <property type="entry name" value="HTH_1"/>
    <property type="match status" value="1"/>
</dbReference>
<dbReference type="FunFam" id="1.10.10.10:FF:000001">
    <property type="entry name" value="LysR family transcriptional regulator"/>
    <property type="match status" value="1"/>
</dbReference>
<organism evidence="6 7">
    <name type="scientific">Aliikangiella marina</name>
    <dbReference type="NCBI Taxonomy" id="1712262"/>
    <lineage>
        <taxon>Bacteria</taxon>
        <taxon>Pseudomonadati</taxon>
        <taxon>Pseudomonadota</taxon>
        <taxon>Gammaproteobacteria</taxon>
        <taxon>Oceanospirillales</taxon>
        <taxon>Pleioneaceae</taxon>
        <taxon>Aliikangiella</taxon>
    </lineage>
</organism>
<evidence type="ECO:0000313" key="7">
    <source>
        <dbReference type="Proteomes" id="UP000317839"/>
    </source>
</evidence>
<keyword evidence="4" id="KW-0804">Transcription</keyword>
<evidence type="ECO:0000256" key="2">
    <source>
        <dbReference type="ARBA" id="ARBA00023015"/>
    </source>
</evidence>
<evidence type="ECO:0000256" key="1">
    <source>
        <dbReference type="ARBA" id="ARBA00009437"/>
    </source>
</evidence>
<dbReference type="OrthoDB" id="9775392at2"/>
<dbReference type="AlphaFoldDB" id="A0A545T7C9"/>
<dbReference type="InterPro" id="IPR036388">
    <property type="entry name" value="WH-like_DNA-bd_sf"/>
</dbReference>
<dbReference type="PANTHER" id="PTHR30346:SF10">
    <property type="entry name" value="TRANSCRIPTIONAL REGULATOR OF OXIDATIVE STRESS OXYR"/>
    <property type="match status" value="1"/>
</dbReference>
<name>A0A545T7C9_9GAMM</name>
<dbReference type="Pfam" id="PF03466">
    <property type="entry name" value="LysR_substrate"/>
    <property type="match status" value="1"/>
</dbReference>
<dbReference type="GO" id="GO:0032993">
    <property type="term" value="C:protein-DNA complex"/>
    <property type="evidence" value="ECO:0007669"/>
    <property type="project" value="TreeGrafter"/>
</dbReference>
<dbReference type="PROSITE" id="PS50931">
    <property type="entry name" value="HTH_LYSR"/>
    <property type="match status" value="1"/>
</dbReference>
<dbReference type="PANTHER" id="PTHR30346">
    <property type="entry name" value="TRANSCRIPTIONAL DUAL REGULATOR HCAR-RELATED"/>
    <property type="match status" value="1"/>
</dbReference>
<dbReference type="InterPro" id="IPR005119">
    <property type="entry name" value="LysR_subst-bd"/>
</dbReference>
<keyword evidence="3" id="KW-0238">DNA-binding</keyword>
<keyword evidence="7" id="KW-1185">Reference proteome</keyword>
<dbReference type="Proteomes" id="UP000317839">
    <property type="component" value="Unassembled WGS sequence"/>
</dbReference>
<evidence type="ECO:0000256" key="4">
    <source>
        <dbReference type="ARBA" id="ARBA00023163"/>
    </source>
</evidence>